<dbReference type="InterPro" id="IPR039532">
    <property type="entry name" value="TetR_C_Firmicutes"/>
</dbReference>
<dbReference type="InterPro" id="IPR050109">
    <property type="entry name" value="HTH-type_TetR-like_transc_reg"/>
</dbReference>
<dbReference type="PANTHER" id="PTHR30055:SF226">
    <property type="entry name" value="HTH-TYPE TRANSCRIPTIONAL REGULATOR PKSA"/>
    <property type="match status" value="1"/>
</dbReference>
<dbReference type="Pfam" id="PF00440">
    <property type="entry name" value="TetR_N"/>
    <property type="match status" value="1"/>
</dbReference>
<dbReference type="InterPro" id="IPR001647">
    <property type="entry name" value="HTH_TetR"/>
</dbReference>
<dbReference type="PANTHER" id="PTHR30055">
    <property type="entry name" value="HTH-TYPE TRANSCRIPTIONAL REGULATOR RUTR"/>
    <property type="match status" value="1"/>
</dbReference>
<protein>
    <submittedName>
        <fullName evidence="4">AcrR family transcriptional regulator</fullName>
    </submittedName>
</protein>
<sequence length="214" mass="23901">MAEGNTRRQMSHRPGGLQAARTRKLIRQALIELVEEKGFAETTVGDIAGSAMINRATFYRYYQDKYALVEEIVEEVIAELPSGLGPGGHVPVPERLAGWEQLFEHVGRHHRLYAALLGRRGDPWFIARLRERCVELARDRLRAVRDRDTPGTGQGGTAEDLVLVLAANLILGAITWWLEHDRPLPARQMAETIVQFAAQGYFGALSLDVLPPEL</sequence>
<reference evidence="4 5" key="1">
    <citation type="submission" date="2020-08" db="EMBL/GenBank/DDBJ databases">
        <title>Sequencing the genomes of 1000 actinobacteria strains.</title>
        <authorList>
            <person name="Klenk H.-P."/>
        </authorList>
    </citation>
    <scope>NUCLEOTIDE SEQUENCE [LARGE SCALE GENOMIC DNA]</scope>
    <source>
        <strain evidence="4 5">DSM 45913</strain>
    </source>
</reference>
<dbReference type="SUPFAM" id="SSF46689">
    <property type="entry name" value="Homeodomain-like"/>
    <property type="match status" value="1"/>
</dbReference>
<dbReference type="InterPro" id="IPR009057">
    <property type="entry name" value="Homeodomain-like_sf"/>
</dbReference>
<comment type="caution">
    <text evidence="4">The sequence shown here is derived from an EMBL/GenBank/DDBJ whole genome shotgun (WGS) entry which is preliminary data.</text>
</comment>
<dbReference type="Pfam" id="PF14278">
    <property type="entry name" value="TetR_C_8"/>
    <property type="match status" value="1"/>
</dbReference>
<evidence type="ECO:0000259" key="3">
    <source>
        <dbReference type="PROSITE" id="PS50977"/>
    </source>
</evidence>
<dbReference type="Proteomes" id="UP000583800">
    <property type="component" value="Unassembled WGS sequence"/>
</dbReference>
<dbReference type="RefSeq" id="WP_221496482.1">
    <property type="nucleotide sequence ID" value="NZ_JACHJB010000002.1"/>
</dbReference>
<gene>
    <name evidence="4" type="ORF">FHU36_004252</name>
</gene>
<dbReference type="PROSITE" id="PS50977">
    <property type="entry name" value="HTH_TETR_2"/>
    <property type="match status" value="1"/>
</dbReference>
<dbReference type="AlphaFoldDB" id="A0A7X0C3G5"/>
<dbReference type="Gene3D" id="1.10.357.10">
    <property type="entry name" value="Tetracycline Repressor, domain 2"/>
    <property type="match status" value="1"/>
</dbReference>
<evidence type="ECO:0000313" key="5">
    <source>
        <dbReference type="Proteomes" id="UP000583800"/>
    </source>
</evidence>
<organism evidence="4 5">
    <name type="scientific">Nonomuraea muscovyensis</name>
    <dbReference type="NCBI Taxonomy" id="1124761"/>
    <lineage>
        <taxon>Bacteria</taxon>
        <taxon>Bacillati</taxon>
        <taxon>Actinomycetota</taxon>
        <taxon>Actinomycetes</taxon>
        <taxon>Streptosporangiales</taxon>
        <taxon>Streptosporangiaceae</taxon>
        <taxon>Nonomuraea</taxon>
    </lineage>
</organism>
<evidence type="ECO:0000256" key="1">
    <source>
        <dbReference type="ARBA" id="ARBA00023125"/>
    </source>
</evidence>
<evidence type="ECO:0000313" key="4">
    <source>
        <dbReference type="EMBL" id="MBB6347707.1"/>
    </source>
</evidence>
<keyword evidence="1 2" id="KW-0238">DNA-binding</keyword>
<proteinExistence type="predicted"/>
<evidence type="ECO:0000256" key="2">
    <source>
        <dbReference type="PROSITE-ProRule" id="PRU00335"/>
    </source>
</evidence>
<dbReference type="EMBL" id="JACHJB010000002">
    <property type="protein sequence ID" value="MBB6347707.1"/>
    <property type="molecule type" value="Genomic_DNA"/>
</dbReference>
<accession>A0A7X0C3G5</accession>
<dbReference type="GO" id="GO:0003700">
    <property type="term" value="F:DNA-binding transcription factor activity"/>
    <property type="evidence" value="ECO:0007669"/>
    <property type="project" value="TreeGrafter"/>
</dbReference>
<keyword evidence="5" id="KW-1185">Reference proteome</keyword>
<dbReference type="PRINTS" id="PR00455">
    <property type="entry name" value="HTHTETR"/>
</dbReference>
<name>A0A7X0C3G5_9ACTN</name>
<feature type="DNA-binding region" description="H-T-H motif" evidence="2">
    <location>
        <begin position="43"/>
        <end position="62"/>
    </location>
</feature>
<feature type="domain" description="HTH tetR-type" evidence="3">
    <location>
        <begin position="20"/>
        <end position="80"/>
    </location>
</feature>
<dbReference type="GO" id="GO:0000976">
    <property type="term" value="F:transcription cis-regulatory region binding"/>
    <property type="evidence" value="ECO:0007669"/>
    <property type="project" value="TreeGrafter"/>
</dbReference>